<dbReference type="GO" id="GO:0009252">
    <property type="term" value="P:peptidoglycan biosynthetic process"/>
    <property type="evidence" value="ECO:0007669"/>
    <property type="project" value="UniProtKB-UniRule"/>
</dbReference>
<comment type="similarity">
    <text evidence="6">Belongs to the KhpB RNA-binding protein family.</text>
</comment>
<dbReference type="GeneID" id="87599646"/>
<dbReference type="SMART" id="SM00393">
    <property type="entry name" value="R3H"/>
    <property type="match status" value="1"/>
</dbReference>
<dbReference type="InterPro" id="IPR038008">
    <property type="entry name" value="Jag_KH"/>
</dbReference>
<name>A0A0M0KCD8_ALKHA</name>
<evidence type="ECO:0000256" key="2">
    <source>
        <dbReference type="ARBA" id="ARBA00022884"/>
    </source>
</evidence>
<evidence type="ECO:0000256" key="5">
    <source>
        <dbReference type="ARBA" id="ARBA00023316"/>
    </source>
</evidence>
<feature type="region of interest" description="Jag_N domain" evidence="6">
    <location>
        <begin position="5"/>
        <end position="55"/>
    </location>
</feature>
<dbReference type="Gene3D" id="3.30.30.80">
    <property type="entry name" value="probable RNA-binding protein from clostridium symbiosum atcc 14940"/>
    <property type="match status" value="1"/>
</dbReference>
<dbReference type="CDD" id="cd02644">
    <property type="entry name" value="R3H_jag"/>
    <property type="match status" value="1"/>
</dbReference>
<dbReference type="CDD" id="cd02414">
    <property type="entry name" value="KH-II_Jag"/>
    <property type="match status" value="1"/>
</dbReference>
<comment type="domain">
    <text evidence="6">Has an N-terminal Jag-N domain and 2 RNA-binding domains (KH and R3H).</text>
</comment>
<evidence type="ECO:0000259" key="7">
    <source>
        <dbReference type="PROSITE" id="PS51061"/>
    </source>
</evidence>
<protein>
    <recommendedName>
        <fullName evidence="6">RNA-binding protein KhpB</fullName>
    </recommendedName>
    <alternativeName>
        <fullName evidence="6">RNA-binding protein EloR</fullName>
    </alternativeName>
</protein>
<dbReference type="PROSITE" id="PS51061">
    <property type="entry name" value="R3H"/>
    <property type="match status" value="1"/>
</dbReference>
<dbReference type="Gene3D" id="3.30.300.20">
    <property type="match status" value="1"/>
</dbReference>
<dbReference type="InterPro" id="IPR015946">
    <property type="entry name" value="KH_dom-like_a/b"/>
</dbReference>
<evidence type="ECO:0000313" key="8">
    <source>
        <dbReference type="EMBL" id="KOO36490.1"/>
    </source>
</evidence>
<comment type="subunit">
    <text evidence="6">Forms a complex with KhpA.</text>
</comment>
<dbReference type="InterPro" id="IPR032782">
    <property type="entry name" value="KhpB_N"/>
</dbReference>
<accession>A0A4Y7WVA3</accession>
<dbReference type="RefSeq" id="WP_053432357.1">
    <property type="nucleotide sequence ID" value="NZ_CP040441.1"/>
</dbReference>
<keyword evidence="4 6" id="KW-0143">Chaperone</keyword>
<accession>A0A0M0KCD8</accession>
<comment type="function">
    <text evidence="6">A probable RNA chaperone. Forms a complex with KhpA which binds to cellular RNA and controls its expression. Plays a role in peptidoglycan (PG) homeostasis and cell length regulation.</text>
</comment>
<sequence>MTKRRVSGKTVEEAVEQAIIELGTTRERITYTVVEEPKSGLFGILGSKPAVIEVVVKPDPVDRAKAFLEELLQEMDMEVEVTIEKDPATVLFNISGEQDLGTLIGKRGQTLDSLQYLVNLVANKEEGEFIRIQLDAENYRARRKEALVQLAERLASKALRTKRPVSLEPMSAHERKIIHTALQELGDVETYSEGQGIGRHVVIAPKR</sequence>
<dbReference type="Pfam" id="PF13083">
    <property type="entry name" value="KH_KhpA-B"/>
    <property type="match status" value="1"/>
</dbReference>
<dbReference type="InterPro" id="IPR036867">
    <property type="entry name" value="R3H_dom_sf"/>
</dbReference>
<comment type="subcellular location">
    <subcellularLocation>
        <location evidence="6">Cytoplasm</location>
    </subcellularLocation>
</comment>
<evidence type="ECO:0000256" key="1">
    <source>
        <dbReference type="ARBA" id="ARBA00022490"/>
    </source>
</evidence>
<keyword evidence="8" id="KW-0238">DNA-binding</keyword>
<dbReference type="AlphaFoldDB" id="A0A0M0KCD8"/>
<dbReference type="Gene3D" id="3.30.1370.50">
    <property type="entry name" value="R3H-like domain"/>
    <property type="match status" value="1"/>
</dbReference>
<dbReference type="PATRIC" id="fig|136160.3.peg.3557"/>
<dbReference type="Pfam" id="PF14804">
    <property type="entry name" value="Jag_N"/>
    <property type="match status" value="1"/>
</dbReference>
<reference evidence="8" key="1">
    <citation type="submission" date="2015-08" db="EMBL/GenBank/DDBJ databases">
        <title>Complete DNA Sequence of Pseudomonas syringae pv. actinidiae, the Causal Agent of Kiwifruit Canker Disease.</title>
        <authorList>
            <person name="Rikkerink E.H.A."/>
            <person name="Fineran P.C."/>
        </authorList>
    </citation>
    <scope>NUCLEOTIDE SEQUENCE</scope>
    <source>
        <strain evidence="8">DSM 13666</strain>
    </source>
</reference>
<dbReference type="PANTHER" id="PTHR35800:SF1">
    <property type="entry name" value="RNA-BINDING PROTEIN KHPB"/>
    <property type="match status" value="1"/>
</dbReference>
<dbReference type="NCBIfam" id="NF041568">
    <property type="entry name" value="Jag_EloR"/>
    <property type="match status" value="1"/>
</dbReference>
<dbReference type="SMART" id="SM01245">
    <property type="entry name" value="Jag_N"/>
    <property type="match status" value="1"/>
</dbReference>
<keyword evidence="3 6" id="KW-0133">Cell shape</keyword>
<dbReference type="InterPro" id="IPR001374">
    <property type="entry name" value="R3H_dom"/>
</dbReference>
<dbReference type="EMBL" id="LILD01000010">
    <property type="protein sequence ID" value="KOO36490.1"/>
    <property type="molecule type" value="Genomic_DNA"/>
</dbReference>
<dbReference type="GO" id="GO:0008360">
    <property type="term" value="P:regulation of cell shape"/>
    <property type="evidence" value="ECO:0007669"/>
    <property type="project" value="UniProtKB-KW"/>
</dbReference>
<dbReference type="InterPro" id="IPR038247">
    <property type="entry name" value="Jag_N_dom_sf"/>
</dbReference>
<dbReference type="Pfam" id="PF01424">
    <property type="entry name" value="R3H"/>
    <property type="match status" value="1"/>
</dbReference>
<dbReference type="SUPFAM" id="SSF82708">
    <property type="entry name" value="R3H domain"/>
    <property type="match status" value="1"/>
</dbReference>
<feature type="domain" description="R3H" evidence="7">
    <location>
        <begin position="141"/>
        <end position="207"/>
    </location>
</feature>
<dbReference type="GO" id="GO:0005737">
    <property type="term" value="C:cytoplasm"/>
    <property type="evidence" value="ECO:0007669"/>
    <property type="project" value="UniProtKB-SubCell"/>
</dbReference>
<dbReference type="GO" id="GO:0071555">
    <property type="term" value="P:cell wall organization"/>
    <property type="evidence" value="ECO:0007669"/>
    <property type="project" value="UniProtKB-KW"/>
</dbReference>
<proteinExistence type="inferred from homology"/>
<evidence type="ECO:0000256" key="4">
    <source>
        <dbReference type="ARBA" id="ARBA00023186"/>
    </source>
</evidence>
<evidence type="ECO:0000256" key="6">
    <source>
        <dbReference type="HAMAP-Rule" id="MF_00867"/>
    </source>
</evidence>
<dbReference type="PANTHER" id="PTHR35800">
    <property type="entry name" value="PROTEIN JAG"/>
    <property type="match status" value="1"/>
</dbReference>
<dbReference type="InterPro" id="IPR039247">
    <property type="entry name" value="KhpB"/>
</dbReference>
<comment type="caution">
    <text evidence="8">The sequence shown here is derived from an EMBL/GenBank/DDBJ whole genome shotgun (WGS) entry which is preliminary data.</text>
</comment>
<organism evidence="8">
    <name type="scientific">Halalkalibacterium halodurans</name>
    <name type="common">Bacillus halodurans</name>
    <dbReference type="NCBI Taxonomy" id="86665"/>
    <lineage>
        <taxon>Bacteria</taxon>
        <taxon>Bacillati</taxon>
        <taxon>Bacillota</taxon>
        <taxon>Bacilli</taxon>
        <taxon>Bacillales</taxon>
        <taxon>Bacillaceae</taxon>
        <taxon>Halalkalibacterium (ex Joshi et al. 2022)</taxon>
    </lineage>
</organism>
<keyword evidence="1 6" id="KW-0963">Cytoplasm</keyword>
<dbReference type="HAMAP" id="MF_00867">
    <property type="entry name" value="KhpB"/>
    <property type="match status" value="1"/>
</dbReference>
<evidence type="ECO:0000256" key="3">
    <source>
        <dbReference type="ARBA" id="ARBA00022960"/>
    </source>
</evidence>
<dbReference type="InterPro" id="IPR034079">
    <property type="entry name" value="R3H_KhpB"/>
</dbReference>
<keyword evidence="5 6" id="KW-0961">Cell wall biogenesis/degradation</keyword>
<gene>
    <name evidence="6" type="primary">khpB</name>
    <name evidence="6" type="synonym">eloR</name>
    <name evidence="8" type="ORF">AMD02_17985</name>
</gene>
<dbReference type="GO" id="GO:0003677">
    <property type="term" value="F:DNA binding"/>
    <property type="evidence" value="ECO:0007669"/>
    <property type="project" value="UniProtKB-KW"/>
</dbReference>
<dbReference type="GO" id="GO:0003723">
    <property type="term" value="F:RNA binding"/>
    <property type="evidence" value="ECO:0007669"/>
    <property type="project" value="UniProtKB-UniRule"/>
</dbReference>
<keyword evidence="2 6" id="KW-0694">RNA-binding</keyword>